<dbReference type="AlphaFoldDB" id="A0A0V1JDS8"/>
<proteinExistence type="inferred from homology"/>
<comment type="caution">
    <text evidence="2">The sequence shown here is derived from an EMBL/GenBank/DDBJ whole genome shotgun (WGS) entry which is preliminary data.</text>
</comment>
<gene>
    <name evidence="2" type="primary">C1qbp</name>
    <name evidence="2" type="ORF">T4B_4188</name>
</gene>
<dbReference type="Gene3D" id="3.10.280.10">
    <property type="entry name" value="Mitochondrial glycoprotein"/>
    <property type="match status" value="1"/>
</dbReference>
<evidence type="ECO:0000313" key="3">
    <source>
        <dbReference type="Proteomes" id="UP000054805"/>
    </source>
</evidence>
<dbReference type="GO" id="GO:0005759">
    <property type="term" value="C:mitochondrial matrix"/>
    <property type="evidence" value="ECO:0007669"/>
    <property type="project" value="InterPro"/>
</dbReference>
<organism evidence="2 3">
    <name type="scientific">Trichinella pseudospiralis</name>
    <name type="common">Parasitic roundworm</name>
    <dbReference type="NCBI Taxonomy" id="6337"/>
    <lineage>
        <taxon>Eukaryota</taxon>
        <taxon>Metazoa</taxon>
        <taxon>Ecdysozoa</taxon>
        <taxon>Nematoda</taxon>
        <taxon>Enoplea</taxon>
        <taxon>Dorylaimia</taxon>
        <taxon>Trichinellida</taxon>
        <taxon>Trichinellidae</taxon>
        <taxon>Trichinella</taxon>
    </lineage>
</organism>
<dbReference type="InterPro" id="IPR003428">
    <property type="entry name" value="MAM33"/>
</dbReference>
<dbReference type="PANTHER" id="PTHR10826:SF1">
    <property type="entry name" value="COMPLEMENT COMPONENT 1 Q SUBCOMPONENT-BINDING PROTEIN, MITOCHONDRIAL"/>
    <property type="match status" value="1"/>
</dbReference>
<dbReference type="PANTHER" id="PTHR10826">
    <property type="entry name" value="COMPLEMENT COMPONENT 1"/>
    <property type="match status" value="1"/>
</dbReference>
<dbReference type="Proteomes" id="UP000054805">
    <property type="component" value="Unassembled WGS sequence"/>
</dbReference>
<evidence type="ECO:0000256" key="1">
    <source>
        <dbReference type="ARBA" id="ARBA00005457"/>
    </source>
</evidence>
<evidence type="ECO:0000313" key="2">
    <source>
        <dbReference type="EMBL" id="KRZ33121.1"/>
    </source>
</evidence>
<dbReference type="InterPro" id="IPR036561">
    <property type="entry name" value="MAM33_sf"/>
</dbReference>
<comment type="similarity">
    <text evidence="1">Belongs to the MAM33 family.</text>
</comment>
<keyword evidence="3" id="KW-1185">Reference proteome</keyword>
<dbReference type="Pfam" id="PF02330">
    <property type="entry name" value="MAM33"/>
    <property type="match status" value="1"/>
</dbReference>
<name>A0A0V1JDS8_TRIPS</name>
<sequence length="483" mass="54778">MANRFVTGLMRSFIPNFKKICNRQFITISTGKVFQPISCGNGSSRFFSSKVDSMLSEFLKDEIEAEKKIAKQQLPTGQVPAITGFQLTSNEDEITLNKTFGSEKISVKFHVSHSVDTAPDFESTESQEQKGPSVISKPSFTVSIEKENQKLVFECAFIEQYEDDVETNQPNDDTTDLFNIEEIYMYSGDATDNIYSVRGDIIDGGLYDHLMTYLEERGIDHNFAEQLIKFSTHYEHAHLICSGGLPKTVYIIFNCHRANIIPLFVVPLERAEESPSVKGATGGQAEPRGLVGELLENDAFEGSRDSSESMEQPHFYVLEAAQFLKSDAADGMWQTYHLVGEMSVVLRTASACNCRCNERHPHHRNCLAEPTEEKELKNAGRFALHVSTTAEENLRKCKIVQWWRFHACALRMNPEYCTESITELEHGIEDFFWDVTGWLTYGSVKFTIDISDSFMKVNKKCQRRRYCDGTSLSSQMETSRMSL</sequence>
<dbReference type="SUPFAM" id="SSF54529">
    <property type="entry name" value="Mitochondrial glycoprotein MAM33-like"/>
    <property type="match status" value="1"/>
</dbReference>
<dbReference type="EMBL" id="JYDS01000011">
    <property type="protein sequence ID" value="KRZ33121.1"/>
    <property type="molecule type" value="Genomic_DNA"/>
</dbReference>
<reference evidence="2 3" key="1">
    <citation type="submission" date="2015-01" db="EMBL/GenBank/DDBJ databases">
        <title>Evolution of Trichinella species and genotypes.</title>
        <authorList>
            <person name="Korhonen P.K."/>
            <person name="Edoardo P."/>
            <person name="Giuseppe L.R."/>
            <person name="Gasser R.B."/>
        </authorList>
    </citation>
    <scope>NUCLEOTIDE SEQUENCE [LARGE SCALE GENOMIC DNA]</scope>
    <source>
        <strain evidence="2">ISS588</strain>
    </source>
</reference>
<accession>A0A0V1JDS8</accession>
<protein>
    <submittedName>
        <fullName evidence="2">Complement component 1 Q subcomponent-binding protein, mitochondrial</fullName>
    </submittedName>
</protein>
<dbReference type="GO" id="GO:0042256">
    <property type="term" value="P:cytosolic ribosome assembly"/>
    <property type="evidence" value="ECO:0007669"/>
    <property type="project" value="TreeGrafter"/>
</dbReference>